<dbReference type="SMART" id="SM00924">
    <property type="entry name" value="MgtE_N"/>
    <property type="match status" value="1"/>
</dbReference>
<protein>
    <recommendedName>
        <fullName evidence="9">Magnesium transporter MgtE</fullName>
    </recommendedName>
</protein>
<dbReference type="GO" id="GO:0046872">
    <property type="term" value="F:metal ion binding"/>
    <property type="evidence" value="ECO:0007669"/>
    <property type="project" value="UniProtKB-KW"/>
</dbReference>
<keyword evidence="5 9" id="KW-0460">Magnesium</keyword>
<keyword evidence="12" id="KW-1185">Reference proteome</keyword>
<dbReference type="Pfam" id="PF01769">
    <property type="entry name" value="MgtE"/>
    <property type="match status" value="1"/>
</dbReference>
<dbReference type="PROSITE" id="PS51371">
    <property type="entry name" value="CBS"/>
    <property type="match status" value="1"/>
</dbReference>
<dbReference type="GO" id="GO:0005886">
    <property type="term" value="C:plasma membrane"/>
    <property type="evidence" value="ECO:0007669"/>
    <property type="project" value="UniProtKB-SubCell"/>
</dbReference>
<comment type="similarity">
    <text evidence="2 9">Belongs to the SLC41A transporter family.</text>
</comment>
<dbReference type="InterPro" id="IPR000644">
    <property type="entry name" value="CBS_dom"/>
</dbReference>
<keyword evidence="4 9" id="KW-0812">Transmembrane</keyword>
<dbReference type="AlphaFoldDB" id="A0A4Q1RLI9"/>
<dbReference type="InterPro" id="IPR006668">
    <property type="entry name" value="Mg_transptr_MgtE_intracell_dom"/>
</dbReference>
<evidence type="ECO:0000256" key="5">
    <source>
        <dbReference type="ARBA" id="ARBA00022842"/>
    </source>
</evidence>
<keyword evidence="7 9" id="KW-0472">Membrane</keyword>
<accession>A0A4Q1RLI9</accession>
<gene>
    <name evidence="11" type="primary">mgtE</name>
    <name evidence="11" type="ORF">ETP43_01420</name>
</gene>
<dbReference type="EMBL" id="SDKC01000001">
    <property type="protein sequence ID" value="RXS76613.1"/>
    <property type="molecule type" value="Genomic_DNA"/>
</dbReference>
<comment type="caution">
    <text evidence="9">Lacks conserved residue(s) required for the propagation of feature annotation.</text>
</comment>
<dbReference type="Gene3D" id="1.10.357.20">
    <property type="entry name" value="SLC41 divalent cation transporters, integral membrane domain"/>
    <property type="match status" value="1"/>
</dbReference>
<evidence type="ECO:0000256" key="3">
    <source>
        <dbReference type="ARBA" id="ARBA00022448"/>
    </source>
</evidence>
<dbReference type="SMART" id="SM00116">
    <property type="entry name" value="CBS"/>
    <property type="match status" value="2"/>
</dbReference>
<evidence type="ECO:0000256" key="2">
    <source>
        <dbReference type="ARBA" id="ARBA00009749"/>
    </source>
</evidence>
<proteinExistence type="inferred from homology"/>
<feature type="domain" description="CBS" evidence="10">
    <location>
        <begin position="195"/>
        <end position="251"/>
    </location>
</feature>
<dbReference type="CDD" id="cd04606">
    <property type="entry name" value="CBS_pair_Mg_transporter"/>
    <property type="match status" value="1"/>
</dbReference>
<dbReference type="NCBIfam" id="TIGR00400">
    <property type="entry name" value="mgtE"/>
    <property type="match status" value="1"/>
</dbReference>
<dbReference type="GO" id="GO:0015095">
    <property type="term" value="F:magnesium ion transmembrane transporter activity"/>
    <property type="evidence" value="ECO:0007669"/>
    <property type="project" value="UniProtKB-UniRule"/>
</dbReference>
<evidence type="ECO:0000256" key="6">
    <source>
        <dbReference type="ARBA" id="ARBA00022989"/>
    </source>
</evidence>
<keyword evidence="3 9" id="KW-0813">Transport</keyword>
<dbReference type="InterPro" id="IPR036739">
    <property type="entry name" value="SLC41_membr_dom_sf"/>
</dbReference>
<evidence type="ECO:0000256" key="9">
    <source>
        <dbReference type="RuleBase" id="RU362011"/>
    </source>
</evidence>
<dbReference type="InterPro" id="IPR006667">
    <property type="entry name" value="SLC41_membr_dom"/>
</dbReference>
<comment type="subcellular location">
    <subcellularLocation>
        <location evidence="9">Cell membrane</location>
        <topology evidence="9">Multi-pass membrane protein</topology>
    </subcellularLocation>
    <subcellularLocation>
        <location evidence="1">Membrane</location>
        <topology evidence="1">Multi-pass membrane protein</topology>
    </subcellularLocation>
</comment>
<evidence type="ECO:0000313" key="12">
    <source>
        <dbReference type="Proteomes" id="UP000290106"/>
    </source>
</evidence>
<dbReference type="SUPFAM" id="SSF54631">
    <property type="entry name" value="CBS-domain pair"/>
    <property type="match status" value="1"/>
</dbReference>
<dbReference type="InterPro" id="IPR046342">
    <property type="entry name" value="CBS_dom_sf"/>
</dbReference>
<evidence type="ECO:0000256" key="1">
    <source>
        <dbReference type="ARBA" id="ARBA00004141"/>
    </source>
</evidence>
<dbReference type="Proteomes" id="UP000290106">
    <property type="component" value="Unassembled WGS sequence"/>
</dbReference>
<sequence length="443" mass="49294">MNKDIFVKLLQERRYKSVKDVLDVMNAVDIASLLGEFDDKELALAFRLIPKEKAADVFANMESSLQSVLVEVLSEKELKEILDDLYMDDTVDLLEELPANLVTRILDASGPKERETINKLLNYPEDSAGSIMTTEYVDLKPHLTVGQALAHIKETGIHKETIYTCYVIQQRKLLGIVSAKDLLTTDDDVLIEDIMETEIISVSTLTDKEEVAHQLRKYDLLALPVLDNDGLLVGIVTFDDAMDVMVEEATEDITKMAAVSPSEKTYFEVSAWEHAKRRIPWLLVLMFSSIITGSIITRYENAFAAIPLLVSFIPMLMDTGGNCGSQSSTLIIRGIALNQVTFHDFFRVIWKEFRVSLIVGVVLAVANGLRIYLTYQQAGMAIVIALSLVATVISAKLLGCILPMFAKKIGLDPALMASPLITTIVDASSIMIYFFIATKVFRL</sequence>
<dbReference type="InterPro" id="IPR006669">
    <property type="entry name" value="MgtE_transporter"/>
</dbReference>
<dbReference type="PANTHER" id="PTHR43773:SF1">
    <property type="entry name" value="MAGNESIUM TRANSPORTER MGTE"/>
    <property type="match status" value="1"/>
</dbReference>
<reference evidence="11 12" key="1">
    <citation type="submission" date="2019-01" db="EMBL/GenBank/DDBJ databases">
        <title>Blautia sp. nov. KGMB01111 isolated human feces.</title>
        <authorList>
            <person name="Park J.-E."/>
            <person name="Kim J.-S."/>
            <person name="Park S.-H."/>
        </authorList>
    </citation>
    <scope>NUCLEOTIDE SEQUENCE [LARGE SCALE GENOMIC DNA]</scope>
    <source>
        <strain evidence="11 12">KGMB01111</strain>
    </source>
</reference>
<comment type="function">
    <text evidence="9">Acts as a magnesium transporter.</text>
</comment>
<organism evidence="11 12">
    <name type="scientific">Blautia faecicola</name>
    <dbReference type="NCBI Taxonomy" id="2509240"/>
    <lineage>
        <taxon>Bacteria</taxon>
        <taxon>Bacillati</taxon>
        <taxon>Bacillota</taxon>
        <taxon>Clostridia</taxon>
        <taxon>Lachnospirales</taxon>
        <taxon>Lachnospiraceae</taxon>
        <taxon>Blautia</taxon>
    </lineage>
</organism>
<dbReference type="OrthoDB" id="9790355at2"/>
<dbReference type="InterPro" id="IPR038076">
    <property type="entry name" value="MgtE_N_sf"/>
</dbReference>
<dbReference type="PANTHER" id="PTHR43773">
    <property type="entry name" value="MAGNESIUM TRANSPORTER MGTE"/>
    <property type="match status" value="1"/>
</dbReference>
<feature type="transmembrane region" description="Helical" evidence="9">
    <location>
        <begin position="414"/>
        <end position="436"/>
    </location>
</feature>
<dbReference type="SUPFAM" id="SSF161093">
    <property type="entry name" value="MgtE membrane domain-like"/>
    <property type="match status" value="1"/>
</dbReference>
<dbReference type="Pfam" id="PF03448">
    <property type="entry name" value="MgtE_N"/>
    <property type="match status" value="1"/>
</dbReference>
<feature type="transmembrane region" description="Helical" evidence="9">
    <location>
        <begin position="379"/>
        <end position="402"/>
    </location>
</feature>
<name>A0A4Q1RLI9_9FIRM</name>
<evidence type="ECO:0000259" key="10">
    <source>
        <dbReference type="PROSITE" id="PS51371"/>
    </source>
</evidence>
<dbReference type="Gene3D" id="1.25.60.10">
    <property type="entry name" value="MgtE N-terminal domain-like"/>
    <property type="match status" value="1"/>
</dbReference>
<feature type="transmembrane region" description="Helical" evidence="9">
    <location>
        <begin position="355"/>
        <end position="373"/>
    </location>
</feature>
<evidence type="ECO:0000256" key="8">
    <source>
        <dbReference type="PROSITE-ProRule" id="PRU00703"/>
    </source>
</evidence>
<keyword evidence="9" id="KW-1003">Cell membrane</keyword>
<dbReference type="RefSeq" id="WP_129259383.1">
    <property type="nucleotide sequence ID" value="NZ_SDKC01000001.1"/>
</dbReference>
<dbReference type="Pfam" id="PF00571">
    <property type="entry name" value="CBS"/>
    <property type="match status" value="2"/>
</dbReference>
<evidence type="ECO:0000313" key="11">
    <source>
        <dbReference type="EMBL" id="RXS76613.1"/>
    </source>
</evidence>
<keyword evidence="6 9" id="KW-1133">Transmembrane helix</keyword>
<evidence type="ECO:0000256" key="7">
    <source>
        <dbReference type="ARBA" id="ARBA00023136"/>
    </source>
</evidence>
<comment type="caution">
    <text evidence="11">The sequence shown here is derived from an EMBL/GenBank/DDBJ whole genome shotgun (WGS) entry which is preliminary data.</text>
</comment>
<dbReference type="Gene3D" id="3.10.580.10">
    <property type="entry name" value="CBS-domain"/>
    <property type="match status" value="1"/>
</dbReference>
<keyword evidence="9" id="KW-0479">Metal-binding</keyword>
<evidence type="ECO:0000256" key="4">
    <source>
        <dbReference type="ARBA" id="ARBA00022692"/>
    </source>
</evidence>
<dbReference type="SUPFAM" id="SSF158791">
    <property type="entry name" value="MgtE N-terminal domain-like"/>
    <property type="match status" value="1"/>
</dbReference>
<keyword evidence="8" id="KW-0129">CBS domain</keyword>
<comment type="subunit">
    <text evidence="9">Homodimer.</text>
</comment>